<name>A0AAU8ILI5_9ACTN</name>
<protein>
    <submittedName>
        <fullName evidence="1">Uncharacterized protein</fullName>
    </submittedName>
</protein>
<evidence type="ECO:0000313" key="1">
    <source>
        <dbReference type="EMBL" id="XCJ69132.1"/>
    </source>
</evidence>
<dbReference type="RefSeq" id="WP_353940817.1">
    <property type="nucleotide sequence ID" value="NZ_CP159534.1"/>
</dbReference>
<sequence length="64" mass="6943">MAQVDQRALAARRNGDVMLVRDVPPGQDVEAVREAVEAAGWVLASTKQRGLFKKATVLYFAAAE</sequence>
<accession>A0AAU8ILI5</accession>
<gene>
    <name evidence="1" type="ORF">ABII15_03750</name>
</gene>
<reference evidence="1" key="1">
    <citation type="submission" date="2024-06" db="EMBL/GenBank/DDBJ databases">
        <title>Streptomyces sp. strain HUAS MG91 genome sequences.</title>
        <authorList>
            <person name="Mo P."/>
        </authorList>
    </citation>
    <scope>NUCLEOTIDE SEQUENCE</scope>
    <source>
        <strain evidence="1">HUAS MG91</strain>
    </source>
</reference>
<dbReference type="KEGG" id="stac:ABII15_03750"/>
<dbReference type="AlphaFoldDB" id="A0AAU8ILI5"/>
<proteinExistence type="predicted"/>
<dbReference type="EMBL" id="CP159534">
    <property type="protein sequence ID" value="XCJ69132.1"/>
    <property type="molecule type" value="Genomic_DNA"/>
</dbReference>
<organism evidence="1">
    <name type="scientific">Streptomyces tabacisoli</name>
    <dbReference type="NCBI Taxonomy" id="3156398"/>
    <lineage>
        <taxon>Bacteria</taxon>
        <taxon>Bacillati</taxon>
        <taxon>Actinomycetota</taxon>
        <taxon>Actinomycetes</taxon>
        <taxon>Kitasatosporales</taxon>
        <taxon>Streptomycetaceae</taxon>
        <taxon>Streptomyces</taxon>
    </lineage>
</organism>